<dbReference type="Proteomes" id="UP000078397">
    <property type="component" value="Unassembled WGS sequence"/>
</dbReference>
<reference evidence="1 2" key="1">
    <citation type="journal article" date="2016" name="PLoS Pathog.">
        <title>Biosynthesis of antibiotic leucinostatins in bio-control fungus Purpureocillium lilacinum and their inhibition on phytophthora revealed by genome mining.</title>
        <authorList>
            <person name="Wang G."/>
            <person name="Liu Z."/>
            <person name="Lin R."/>
            <person name="Li E."/>
            <person name="Mao Z."/>
            <person name="Ling J."/>
            <person name="Yang Y."/>
            <person name="Yin W.B."/>
            <person name="Xie B."/>
        </authorList>
    </citation>
    <scope>NUCLEOTIDE SEQUENCE [LARGE SCALE GENOMIC DNA]</scope>
    <source>
        <strain evidence="1">170</strain>
    </source>
</reference>
<evidence type="ECO:0000313" key="1">
    <source>
        <dbReference type="EMBL" id="OAQ59644.1"/>
    </source>
</evidence>
<protein>
    <submittedName>
        <fullName evidence="1">Uncharacterized protein</fullName>
    </submittedName>
</protein>
<dbReference type="GeneID" id="28858591"/>
<dbReference type="AlphaFoldDB" id="A0A179F2I0"/>
<dbReference type="KEGG" id="pchm:VFPPC_16844"/>
<name>A0A179F2I0_METCM</name>
<dbReference type="RefSeq" id="XP_018137637.1">
    <property type="nucleotide sequence ID" value="XM_018294597.1"/>
</dbReference>
<keyword evidence="2" id="KW-1185">Reference proteome</keyword>
<gene>
    <name evidence="1" type="ORF">VFPPC_16844</name>
</gene>
<comment type="caution">
    <text evidence="1">The sequence shown here is derived from an EMBL/GenBank/DDBJ whole genome shotgun (WGS) entry which is preliminary data.</text>
</comment>
<proteinExistence type="predicted"/>
<dbReference type="EMBL" id="LSBJ02000002">
    <property type="protein sequence ID" value="OAQ59644.1"/>
    <property type="molecule type" value="Genomic_DNA"/>
</dbReference>
<organism evidence="1 2">
    <name type="scientific">Pochonia chlamydosporia 170</name>
    <dbReference type="NCBI Taxonomy" id="1380566"/>
    <lineage>
        <taxon>Eukaryota</taxon>
        <taxon>Fungi</taxon>
        <taxon>Dikarya</taxon>
        <taxon>Ascomycota</taxon>
        <taxon>Pezizomycotina</taxon>
        <taxon>Sordariomycetes</taxon>
        <taxon>Hypocreomycetidae</taxon>
        <taxon>Hypocreales</taxon>
        <taxon>Clavicipitaceae</taxon>
        <taxon>Pochonia</taxon>
    </lineage>
</organism>
<evidence type="ECO:0000313" key="2">
    <source>
        <dbReference type="Proteomes" id="UP000078397"/>
    </source>
</evidence>
<sequence>MHCLPACPQSGGATLSPAIVLYPHPAYVAGHKLSIVLMHSKMHRGAFIVTRLLRPGERMIQNSGAAETSK</sequence>
<accession>A0A179F2I0</accession>